<reference evidence="3" key="1">
    <citation type="submission" date="2009-02" db="EMBL/GenBank/DDBJ databases">
        <authorList>
            <person name="Fulton L."/>
            <person name="Clifton S."/>
            <person name="Fulton B."/>
            <person name="Xu J."/>
            <person name="Minx P."/>
            <person name="Pepin K.H."/>
            <person name="Johnson M."/>
            <person name="Bhonagiri V."/>
            <person name="Nash W.E."/>
            <person name="Mardis E.R."/>
            <person name="Wilson R.K."/>
        </authorList>
    </citation>
    <scope>NUCLEOTIDE SEQUENCE [LARGE SCALE GENOMIC DNA]</scope>
    <source>
        <strain evidence="3">DSM 15053</strain>
    </source>
</reference>
<dbReference type="SUPFAM" id="SSF46785">
    <property type="entry name" value="Winged helix' DNA-binding domain"/>
    <property type="match status" value="1"/>
</dbReference>
<dbReference type="InterPro" id="IPR051534">
    <property type="entry name" value="CBASS_pafABC_assoc_protein"/>
</dbReference>
<dbReference type="Pfam" id="PF13280">
    <property type="entry name" value="WYL"/>
    <property type="match status" value="1"/>
</dbReference>
<dbReference type="Proteomes" id="UP000004893">
    <property type="component" value="Unassembled WGS sequence"/>
</dbReference>
<organism evidence="3 4">
    <name type="scientific">[Clostridium] hylemonae DSM 15053</name>
    <dbReference type="NCBI Taxonomy" id="553973"/>
    <lineage>
        <taxon>Bacteria</taxon>
        <taxon>Bacillati</taxon>
        <taxon>Bacillota</taxon>
        <taxon>Clostridia</taxon>
        <taxon>Lachnospirales</taxon>
        <taxon>Lachnospiraceae</taxon>
    </lineage>
</organism>
<gene>
    <name evidence="3" type="ORF">CLOHYLEM_05944</name>
</gene>
<name>C0C1C5_9FIRM</name>
<dbReference type="InterPro" id="IPR057727">
    <property type="entry name" value="WCX_dom"/>
</dbReference>
<dbReference type="EMBL" id="ABYI02000022">
    <property type="protein sequence ID" value="EEG73939.1"/>
    <property type="molecule type" value="Genomic_DNA"/>
</dbReference>
<evidence type="ECO:0000259" key="1">
    <source>
        <dbReference type="Pfam" id="PF13280"/>
    </source>
</evidence>
<reference evidence="3" key="2">
    <citation type="submission" date="2013-06" db="EMBL/GenBank/DDBJ databases">
        <title>Draft genome sequence of Clostridium hylemonae (DSM 15053).</title>
        <authorList>
            <person name="Sudarsanam P."/>
            <person name="Ley R."/>
            <person name="Guruge J."/>
            <person name="Turnbaugh P.J."/>
            <person name="Mahowald M."/>
            <person name="Liep D."/>
            <person name="Gordon J."/>
        </authorList>
    </citation>
    <scope>NUCLEOTIDE SEQUENCE</scope>
    <source>
        <strain evidence="3">DSM 15053</strain>
    </source>
</reference>
<protein>
    <submittedName>
        <fullName evidence="3">Uncharacterized protein</fullName>
    </submittedName>
</protein>
<dbReference type="PANTHER" id="PTHR34580:SF1">
    <property type="entry name" value="PROTEIN PAFC"/>
    <property type="match status" value="1"/>
</dbReference>
<accession>C0C1C5</accession>
<feature type="domain" description="WCX" evidence="2">
    <location>
        <begin position="273"/>
        <end position="348"/>
    </location>
</feature>
<dbReference type="Pfam" id="PF25583">
    <property type="entry name" value="WCX"/>
    <property type="match status" value="1"/>
</dbReference>
<sequence length="354" mass="41500">MSGLLYDRTDKILYKCIAKGVIKMPKGANQKLKLYYLMKIMLEKTDDDHSITMPEILAELERYEVTAERRSIYADLQTLDRMGVEIIGEPVGKTYHYHVGSRQFELAELKLLVDAIQSSKFITAKKSNELIRKLEGMCSEYEAKKLQRQVYVSGRIKTMNESIYYNVDSIHNAIAENRKILFQYYQWNIKKEMELRREGTYYHISPWGLCWDDENYYLVGYDAEDQIIKHYRVDKMLRIKMSDEQREGKEHFHQFDIAAYTRKNFAMYGGKEERVKLLMDNSLAGVVIDRFGKDISLIPADEERFTVSVDVAVSRQFVGWLFALGKGAEIIGPDKVVRQVREEIRRLAEQYEVK</sequence>
<comment type="caution">
    <text evidence="3">The sequence shown here is derived from an EMBL/GenBank/DDBJ whole genome shotgun (WGS) entry which is preliminary data.</text>
</comment>
<dbReference type="InterPro" id="IPR026881">
    <property type="entry name" value="WYL_dom"/>
</dbReference>
<dbReference type="PANTHER" id="PTHR34580">
    <property type="match status" value="1"/>
</dbReference>
<feature type="domain" description="WYL" evidence="1">
    <location>
        <begin position="167"/>
        <end position="241"/>
    </location>
</feature>
<dbReference type="STRING" id="553973.CLOHYLEM_05944"/>
<evidence type="ECO:0000313" key="4">
    <source>
        <dbReference type="Proteomes" id="UP000004893"/>
    </source>
</evidence>
<dbReference type="PROSITE" id="PS52050">
    <property type="entry name" value="WYL"/>
    <property type="match status" value="1"/>
</dbReference>
<proteinExistence type="predicted"/>
<dbReference type="AlphaFoldDB" id="C0C1C5"/>
<evidence type="ECO:0000259" key="2">
    <source>
        <dbReference type="Pfam" id="PF25583"/>
    </source>
</evidence>
<dbReference type="InterPro" id="IPR036390">
    <property type="entry name" value="WH_DNA-bd_sf"/>
</dbReference>
<dbReference type="eggNOG" id="COG2378">
    <property type="taxonomic scope" value="Bacteria"/>
</dbReference>
<keyword evidence="4" id="KW-1185">Reference proteome</keyword>
<evidence type="ECO:0000313" key="3">
    <source>
        <dbReference type="EMBL" id="EEG73939.1"/>
    </source>
</evidence>
<dbReference type="HOGENOM" id="CLU_053686_0_0_9"/>